<keyword evidence="2" id="KW-1185">Reference proteome</keyword>
<reference evidence="1" key="1">
    <citation type="submission" date="2021-06" db="EMBL/GenBank/DDBJ databases">
        <authorList>
            <person name="Kallberg Y."/>
            <person name="Tangrot J."/>
            <person name="Rosling A."/>
        </authorList>
    </citation>
    <scope>NUCLEOTIDE SEQUENCE</scope>
    <source>
        <strain evidence="1">CL356</strain>
    </source>
</reference>
<comment type="caution">
    <text evidence="1">The sequence shown here is derived from an EMBL/GenBank/DDBJ whole genome shotgun (WGS) entry which is preliminary data.</text>
</comment>
<evidence type="ECO:0000313" key="1">
    <source>
        <dbReference type="EMBL" id="CAG8590088.1"/>
    </source>
</evidence>
<organism evidence="1 2">
    <name type="scientific">Acaulospora colombiana</name>
    <dbReference type="NCBI Taxonomy" id="27376"/>
    <lineage>
        <taxon>Eukaryota</taxon>
        <taxon>Fungi</taxon>
        <taxon>Fungi incertae sedis</taxon>
        <taxon>Mucoromycota</taxon>
        <taxon>Glomeromycotina</taxon>
        <taxon>Glomeromycetes</taxon>
        <taxon>Diversisporales</taxon>
        <taxon>Acaulosporaceae</taxon>
        <taxon>Acaulospora</taxon>
    </lineage>
</organism>
<gene>
    <name evidence="1" type="ORF">ACOLOM_LOCUS6286</name>
</gene>
<feature type="non-terminal residue" evidence="1">
    <location>
        <position position="1"/>
    </location>
</feature>
<dbReference type="EMBL" id="CAJVPT010012778">
    <property type="protein sequence ID" value="CAG8590088.1"/>
    <property type="molecule type" value="Genomic_DNA"/>
</dbReference>
<proteinExistence type="predicted"/>
<sequence length="202" mass="22123">RVAGAGCTDCVDSNEAASGSAIVAFFLPVEDKPGDVGSKWWSSRCRSGHHLLPRANMPAYHSSFNEEADVRIVGNVSLLPFKSKIRGPAPIAEAGSVDIIDETLDLFRANSLFRNFEIKGPADRLLIILILFVSDCLAKITASRTPPTQIEATKTLNTLAVDNFPIPVSFIVRLSHNSLAVSLQIHYVNIWCRLDKRQQHAS</sequence>
<evidence type="ECO:0000313" key="2">
    <source>
        <dbReference type="Proteomes" id="UP000789525"/>
    </source>
</evidence>
<name>A0ACA9MHW4_9GLOM</name>
<protein>
    <submittedName>
        <fullName evidence="1">2036_t:CDS:1</fullName>
    </submittedName>
</protein>
<dbReference type="Proteomes" id="UP000789525">
    <property type="component" value="Unassembled WGS sequence"/>
</dbReference>
<accession>A0ACA9MHW4</accession>